<feature type="region of interest" description="Disordered" evidence="1">
    <location>
        <begin position="1"/>
        <end position="63"/>
    </location>
</feature>
<protein>
    <submittedName>
        <fullName evidence="2">Uncharacterized protein</fullName>
    </submittedName>
</protein>
<accession>A0A645GMI4</accession>
<feature type="compositionally biased region" description="Basic and acidic residues" evidence="1">
    <location>
        <begin position="10"/>
        <end position="29"/>
    </location>
</feature>
<dbReference type="EMBL" id="VSSQ01074228">
    <property type="protein sequence ID" value="MPN25154.1"/>
    <property type="molecule type" value="Genomic_DNA"/>
</dbReference>
<proteinExistence type="predicted"/>
<evidence type="ECO:0000313" key="2">
    <source>
        <dbReference type="EMBL" id="MPN25154.1"/>
    </source>
</evidence>
<name>A0A645GMI4_9ZZZZ</name>
<dbReference type="AlphaFoldDB" id="A0A645GMI4"/>
<gene>
    <name evidence="2" type="ORF">SDC9_172561</name>
</gene>
<sequence length="63" mass="6867">MQPQIGQQRRGHDGHAEHGYQRCHVDLARRPQQHGQPDKQIKCSAAADQPAVPCGGRHVGGAH</sequence>
<organism evidence="2">
    <name type="scientific">bioreactor metagenome</name>
    <dbReference type="NCBI Taxonomy" id="1076179"/>
    <lineage>
        <taxon>unclassified sequences</taxon>
        <taxon>metagenomes</taxon>
        <taxon>ecological metagenomes</taxon>
    </lineage>
</organism>
<reference evidence="2" key="1">
    <citation type="submission" date="2019-08" db="EMBL/GenBank/DDBJ databases">
        <authorList>
            <person name="Kucharzyk K."/>
            <person name="Murdoch R.W."/>
            <person name="Higgins S."/>
            <person name="Loffler F."/>
        </authorList>
    </citation>
    <scope>NUCLEOTIDE SEQUENCE</scope>
</reference>
<comment type="caution">
    <text evidence="2">The sequence shown here is derived from an EMBL/GenBank/DDBJ whole genome shotgun (WGS) entry which is preliminary data.</text>
</comment>
<evidence type="ECO:0000256" key="1">
    <source>
        <dbReference type="SAM" id="MobiDB-lite"/>
    </source>
</evidence>